<dbReference type="InterPro" id="IPR019734">
    <property type="entry name" value="TPR_rpt"/>
</dbReference>
<dbReference type="FunFam" id="3.40.50.11380:FF:000004">
    <property type="entry name" value="UDP-N-acetylglucosaminyltransferase (AFU_orthologue AFUA_1G03380)"/>
    <property type="match status" value="1"/>
</dbReference>
<evidence type="ECO:0000256" key="9">
    <source>
        <dbReference type="SAM" id="MobiDB-lite"/>
    </source>
</evidence>
<feature type="repeat" description="TPR" evidence="8">
    <location>
        <begin position="618"/>
        <end position="651"/>
    </location>
</feature>
<dbReference type="Pfam" id="PF13844">
    <property type="entry name" value="Glyco_transf_41"/>
    <property type="match status" value="2"/>
</dbReference>
<evidence type="ECO:0000256" key="6">
    <source>
        <dbReference type="ARBA" id="ARBA00022737"/>
    </source>
</evidence>
<evidence type="ECO:0000256" key="7">
    <source>
        <dbReference type="ARBA" id="ARBA00022803"/>
    </source>
</evidence>
<gene>
    <name evidence="11" type="ORF">EMCG_06959</name>
</gene>
<keyword evidence="5" id="KW-0808">Transferase</keyword>
<dbReference type="EC" id="2.4.1.255" evidence="3"/>
<feature type="repeat" description="TPR" evidence="8">
    <location>
        <begin position="1013"/>
        <end position="1046"/>
    </location>
</feature>
<keyword evidence="7 8" id="KW-0802">TPR repeat</keyword>
<comment type="pathway">
    <text evidence="1">Protein modification; protein glycosylation.</text>
</comment>
<feature type="region of interest" description="Disordered" evidence="9">
    <location>
        <begin position="435"/>
        <end position="467"/>
    </location>
</feature>
<reference evidence="12" key="1">
    <citation type="journal article" date="2015" name="PLoS Genet.">
        <title>The dynamic genome and transcriptome of the human fungal pathogen Blastomyces and close relative Emmonsia.</title>
        <authorList>
            <person name="Munoz J.F."/>
            <person name="Gauthier G.M."/>
            <person name="Desjardins C.A."/>
            <person name="Gallo J.E."/>
            <person name="Holder J."/>
            <person name="Sullivan T.D."/>
            <person name="Marty A.J."/>
            <person name="Carmen J.C."/>
            <person name="Chen Z."/>
            <person name="Ding L."/>
            <person name="Gujja S."/>
            <person name="Magrini V."/>
            <person name="Misas E."/>
            <person name="Mitreva M."/>
            <person name="Priest M."/>
            <person name="Saif S."/>
            <person name="Whiston E.A."/>
            <person name="Young S."/>
            <person name="Zeng Q."/>
            <person name="Goldman W.E."/>
            <person name="Mardis E.R."/>
            <person name="Taylor J.W."/>
            <person name="McEwen J.G."/>
            <person name="Clay O.K."/>
            <person name="Klein B.S."/>
            <person name="Cuomo C.A."/>
        </authorList>
    </citation>
    <scope>NUCLEOTIDE SEQUENCE [LARGE SCALE GENOMIC DNA]</scope>
    <source>
        <strain evidence="12">UAMH 3008</strain>
    </source>
</reference>
<sequence>MLPSVAQQSHHFLHHHLDHQPPFEQLDPQYDVAGNALRSAFRQGEQYGYPDQQQHSVMLRQRAQYPRPIQRPNGQDLTNTSGMGRNGSTAENTLRRKTPNGTLAAGYDGTLGDQSIQRPALKHILVSSLDNGQVMSPHSALPTESWQFKSLEPLPSSQFQNFPPTYKYDVNRSAGLPGGMSQNTNGTSWIRSLHYPLGIDSMLNQTASLLPSQRYYMQNGPPIPTVLASSLQSNLGPTASAGVGPYGPYWPDGAYIPYRPAASRDSRYQSTPAFGPVQDNSAAFASLQQPFNRQSLPSTDLLTPGFSWNPLPAQPIQQNLHQLYNLDPAGQQSFPPRRSHQNQLDTFWEQNNVPYHTRSSQNTRHDTLHQQQSQLDNLNWQTLPQHNVFQGSAADINSRPRNTEFKEKILSWAHSVYVDLLTSLHQTRRKNAALGITDNNVRSKPNIYPKPPRQPASDFSSQSGNSDAALHISQGATLPNQQFPRTHSRPMDLMTENQLDGKQFPLRNSTVPGNNFMRSYHDDRVHFGQHPNHRLADGNAFDNFRTIRRSSGANVYSEASVMENAASALEILSSLCLESGWEWIDGMLVGGCLAYGLGDYDKALRWYTRILNKDASHVEAISNLAATLFALDRREEALNHWLRAVKLRPSYFEAVEHLIGLLCSSQRGKEAVNIIEFVETTLRTAANGDCFKMDGLISETDSETESRESSVSTTESMDKAAFDYEADSDSPPSFVARTKESVAPGFGSSGYAIPGCDNGRMLALIHAKGNMLYALGDNAGAASAFEDAILIGAGRRRRGIQSLIRLILSAFEEENRHGLPAPSHRRDSTSAVLLYPDKALQTATLVFPPQGNLPGFQHIPDGIAKKAAISTTSNSLLSLAKIYQDGMSTSSSPGSSKTSTGVRDILALYYLSLSLQPSPSTANNVGILLASIQQNGPPNAPRASGENQLPDIPGVVPGSGIALALAYYNYGLNLDSKHAHLYTNLGSLLKDIGQLPAAIKMYEQAVQCDSKFDIALANLANAVKDSGRINDAIGYYKRAVAANPEFAEAVCGLANALNSVCNWGGRGGIAANHGARDRWHVDDKGMLRDAKEMGIDSGWIKRVIEIVEKQLKDGETWGTGVLATMPRDQLGLSLALVGKDSALVHYNASLNALLRSWAGQKWEGSRIVRLVERAIKWIGWRWYHDRYVHGKEYPLSKYSRPQLPASLTAPNAPTVLPFHTFTCPLSAKQIRHISQRNGLRISCSTLRSPWLPGTVYRPPPPPNPHLNVGYVSSDFNNHPLAHLMQSVFGLHNPSRVKAFCYATTASDNSVHRKQIEREAPVFRDVSSWPVDRLVEQIVNDDIHILINLNGYTRGARNEVFAARPAPIHMSFMGFAGTLGAEWCDYILADQISIPPETLTPRRRITRIEDRLVEEDHGEDLEDWIYGERIVFTRHTFFCCDHRQSAPDSQDRRLTWEEEQVNRWKMRKEMFPDLRDDAIILGNFNQLYKIEPTTFRTWLRILARIPNAILWLLRFPDLGEQNLKQTAVAWAGEATASRIVFTDVAPKHAHISRARICDLFLDTPECNAHTTAADVLWSGTPLLTLPRYKYKMCSRMAASILTSALPQTEAGRQAARELIASSDEEYENRAISLGLGLRYELGSHGRARGRLVELRKMLFLNRWESKLFDTKRWVNDLEDAYAAVWRKWVRGEEGDVWL</sequence>
<protein>
    <recommendedName>
        <fullName evidence="3">protein O-GlcNAc transferase</fullName>
        <ecNumber evidence="3">2.4.1.255</ecNumber>
    </recommendedName>
</protein>
<dbReference type="OrthoDB" id="421121at2759"/>
<organism evidence="11 12">
    <name type="scientific">[Emmonsia] crescens</name>
    <dbReference type="NCBI Taxonomy" id="73230"/>
    <lineage>
        <taxon>Eukaryota</taxon>
        <taxon>Fungi</taxon>
        <taxon>Dikarya</taxon>
        <taxon>Ascomycota</taxon>
        <taxon>Pezizomycotina</taxon>
        <taxon>Eurotiomycetes</taxon>
        <taxon>Eurotiomycetidae</taxon>
        <taxon>Onygenales</taxon>
        <taxon>Ajellomycetaceae</taxon>
        <taxon>Emergomyces</taxon>
    </lineage>
</organism>
<dbReference type="EMBL" id="LCZI01000267">
    <property type="protein sequence ID" value="KKZ67381.1"/>
    <property type="molecule type" value="Genomic_DNA"/>
</dbReference>
<evidence type="ECO:0000256" key="2">
    <source>
        <dbReference type="ARBA" id="ARBA00005386"/>
    </source>
</evidence>
<dbReference type="FunFam" id="3.40.50.2000:FF:000110">
    <property type="entry name" value="UDP-N-acetylglucosaminyltransferase protein"/>
    <property type="match status" value="1"/>
</dbReference>
<feature type="domain" description="O-GlcNAc transferase C-terminal" evidence="10">
    <location>
        <begin position="1472"/>
        <end position="1676"/>
    </location>
</feature>
<proteinExistence type="inferred from homology"/>
<comment type="caution">
    <text evidence="11">The sequence shown here is derived from an EMBL/GenBank/DDBJ whole genome shotgun (WGS) entry which is preliminary data.</text>
</comment>
<dbReference type="SUPFAM" id="SSF48452">
    <property type="entry name" value="TPR-like"/>
    <property type="match status" value="2"/>
</dbReference>
<name>A0A0G2JBF3_9EURO</name>
<dbReference type="PANTHER" id="PTHR44998:SF1">
    <property type="entry name" value="UDP-N-ACETYLGLUCOSAMINE--PEPTIDE N-ACETYLGLUCOSAMINYLTRANSFERASE 110 KDA SUBUNIT"/>
    <property type="match status" value="1"/>
</dbReference>
<feature type="repeat" description="TPR" evidence="8">
    <location>
        <begin position="979"/>
        <end position="1012"/>
    </location>
</feature>
<dbReference type="VEuPathDB" id="FungiDB:EMCG_06959"/>
<dbReference type="InterPro" id="IPR011990">
    <property type="entry name" value="TPR-like_helical_dom_sf"/>
</dbReference>
<keyword evidence="6" id="KW-0677">Repeat</keyword>
<dbReference type="Pfam" id="PF13374">
    <property type="entry name" value="TPR_10"/>
    <property type="match status" value="1"/>
</dbReference>
<evidence type="ECO:0000256" key="8">
    <source>
        <dbReference type="PROSITE-ProRule" id="PRU00339"/>
    </source>
</evidence>
<evidence type="ECO:0000256" key="5">
    <source>
        <dbReference type="ARBA" id="ARBA00022679"/>
    </source>
</evidence>
<dbReference type="Gene3D" id="3.40.50.2000">
    <property type="entry name" value="Glycogen Phosphorylase B"/>
    <property type="match status" value="1"/>
</dbReference>
<dbReference type="FunFam" id="1.25.40.10:FF:000552">
    <property type="entry name" value="UDP-N-acetylglucosaminyltransferase (AFU_orthologue AFUA_1G03380)"/>
    <property type="match status" value="1"/>
</dbReference>
<dbReference type="Proteomes" id="UP000034164">
    <property type="component" value="Unassembled WGS sequence"/>
</dbReference>
<feature type="compositionally biased region" description="Polar residues" evidence="9">
    <location>
        <begin position="72"/>
        <end position="92"/>
    </location>
</feature>
<evidence type="ECO:0000256" key="4">
    <source>
        <dbReference type="ARBA" id="ARBA00022676"/>
    </source>
</evidence>
<comment type="similarity">
    <text evidence="2">Belongs to the glycosyltransferase 41 family. O-GlcNAc transferase subfamily.</text>
</comment>
<evidence type="ECO:0000256" key="3">
    <source>
        <dbReference type="ARBA" id="ARBA00011970"/>
    </source>
</evidence>
<dbReference type="Gene3D" id="1.25.40.10">
    <property type="entry name" value="Tetratricopeptide repeat domain"/>
    <property type="match status" value="3"/>
</dbReference>
<dbReference type="Pfam" id="PF13432">
    <property type="entry name" value="TPR_16"/>
    <property type="match status" value="1"/>
</dbReference>
<dbReference type="PROSITE" id="PS50005">
    <property type="entry name" value="TPR"/>
    <property type="match status" value="3"/>
</dbReference>
<accession>A0A0G2JBF3</accession>
<dbReference type="Pfam" id="PF13181">
    <property type="entry name" value="TPR_8"/>
    <property type="match status" value="1"/>
</dbReference>
<feature type="region of interest" description="Disordered" evidence="9">
    <location>
        <begin position="68"/>
        <end position="101"/>
    </location>
</feature>
<feature type="compositionally biased region" description="Polar residues" evidence="9">
    <location>
        <begin position="457"/>
        <end position="466"/>
    </location>
</feature>
<dbReference type="Gene3D" id="3.40.50.11380">
    <property type="match status" value="1"/>
</dbReference>
<feature type="domain" description="O-GlcNAc transferase C-terminal" evidence="10">
    <location>
        <begin position="1211"/>
        <end position="1396"/>
    </location>
</feature>
<dbReference type="GO" id="GO:0006493">
    <property type="term" value="P:protein O-linked glycosylation"/>
    <property type="evidence" value="ECO:0007669"/>
    <property type="project" value="TreeGrafter"/>
</dbReference>
<evidence type="ECO:0000259" key="10">
    <source>
        <dbReference type="Pfam" id="PF13844"/>
    </source>
</evidence>
<evidence type="ECO:0000313" key="12">
    <source>
        <dbReference type="Proteomes" id="UP000034164"/>
    </source>
</evidence>
<dbReference type="InterPro" id="IPR029489">
    <property type="entry name" value="OGT/SEC/SPY_C"/>
</dbReference>
<evidence type="ECO:0000256" key="1">
    <source>
        <dbReference type="ARBA" id="ARBA00004922"/>
    </source>
</evidence>
<dbReference type="FunFam" id="1.25.40.10:FF:000180">
    <property type="entry name" value="Related to UDP-N-acetylglucosaminyltransferase"/>
    <property type="match status" value="1"/>
</dbReference>
<keyword evidence="4" id="KW-0328">Glycosyltransferase</keyword>
<evidence type="ECO:0000313" key="11">
    <source>
        <dbReference type="EMBL" id="KKZ67381.1"/>
    </source>
</evidence>
<dbReference type="GO" id="GO:0097363">
    <property type="term" value="F:protein O-acetylglucosaminyltransferase activity"/>
    <property type="evidence" value="ECO:0007669"/>
    <property type="project" value="UniProtKB-EC"/>
</dbReference>
<dbReference type="PANTHER" id="PTHR44998">
    <property type="match status" value="1"/>
</dbReference>
<dbReference type="SMART" id="SM00028">
    <property type="entry name" value="TPR"/>
    <property type="match status" value="5"/>
</dbReference>